<dbReference type="EnsemblBacteria" id="BAC10001">
    <property type="protein sequence ID" value="BAC10001"/>
    <property type="gene ID" value="BAC10001"/>
</dbReference>
<dbReference type="eggNOG" id="COG3937">
    <property type="taxonomic scope" value="Bacteria"/>
</dbReference>
<evidence type="ECO:0000256" key="1">
    <source>
        <dbReference type="SAM" id="Coils"/>
    </source>
</evidence>
<name>Q8DG74_THEVB</name>
<dbReference type="KEGG" id="tel:tll2449"/>
<keyword evidence="1" id="KW-0175">Coiled coil</keyword>
<accession>Q8DG74</accession>
<sequence length="120" mass="13170">MNSMDRNPLEIVQQLYYTGIGAAAAAIESLQDDAKRQEYLMQLRADARQLATVCAEKGRLTEAQARELIQAFIAQQPQSPSPPEPASCESAELAADIQTLLETLRALRQDLQQDLEAPAS</sequence>
<proteinExistence type="predicted"/>
<reference evidence="2 3" key="1">
    <citation type="journal article" date="2002" name="DNA Res.">
        <title>Complete genome structure of the thermophilic cyanobacterium Thermosynechococcus elongatus BP-1.</title>
        <authorList>
            <person name="Nakamura Y."/>
            <person name="Kaneko T."/>
            <person name="Sato S."/>
            <person name="Ikeuchi M."/>
            <person name="Katoh H."/>
            <person name="Sasamoto S."/>
            <person name="Watanabe A."/>
            <person name="Iriguchi M."/>
            <person name="Kawashima K."/>
            <person name="Kimura T."/>
            <person name="Kishida Y."/>
            <person name="Kiyokawa C."/>
            <person name="Kohara M."/>
            <person name="Matsumoto M."/>
            <person name="Matsuno A."/>
            <person name="Nakazaki N."/>
            <person name="Shimpo S."/>
            <person name="Sugimoto M."/>
            <person name="Takeuchi C."/>
            <person name="Yamada M."/>
            <person name="Tabata S."/>
        </authorList>
    </citation>
    <scope>NUCLEOTIDE SEQUENCE [LARGE SCALE GENOMIC DNA]</scope>
    <source>
        <strain evidence="3">IAM M-273 / NIES-2133 / BP-1</strain>
    </source>
</reference>
<gene>
    <name evidence="2" type="ordered locus">tll2449</name>
</gene>
<evidence type="ECO:0000313" key="2">
    <source>
        <dbReference type="EMBL" id="BAC10001.1"/>
    </source>
</evidence>
<organism evidence="2 3">
    <name type="scientific">Thermosynechococcus vestitus (strain NIES-2133 / IAM M-273 / BP-1)</name>
    <dbReference type="NCBI Taxonomy" id="197221"/>
    <lineage>
        <taxon>Bacteria</taxon>
        <taxon>Bacillati</taxon>
        <taxon>Cyanobacteriota</taxon>
        <taxon>Cyanophyceae</taxon>
        <taxon>Acaryochloridales</taxon>
        <taxon>Thermosynechococcaceae</taxon>
        <taxon>Thermosynechococcus</taxon>
    </lineage>
</organism>
<keyword evidence="3" id="KW-1185">Reference proteome</keyword>
<dbReference type="RefSeq" id="WP_011058281.1">
    <property type="nucleotide sequence ID" value="NC_004113.1"/>
</dbReference>
<dbReference type="AlphaFoldDB" id="Q8DG74"/>
<feature type="coiled-coil region" evidence="1">
    <location>
        <begin position="90"/>
        <end position="117"/>
    </location>
</feature>
<evidence type="ECO:0000313" key="3">
    <source>
        <dbReference type="Proteomes" id="UP000000440"/>
    </source>
</evidence>
<dbReference type="EMBL" id="BA000039">
    <property type="protein sequence ID" value="BAC10001.1"/>
    <property type="molecule type" value="Genomic_DNA"/>
</dbReference>
<protein>
    <submittedName>
        <fullName evidence="2">Tll2449 protein</fullName>
    </submittedName>
</protein>
<dbReference type="Proteomes" id="UP000000440">
    <property type="component" value="Chromosome"/>
</dbReference>